<dbReference type="OrthoDB" id="5296287at2759"/>
<keyword evidence="4" id="KW-0472">Membrane</keyword>
<dbReference type="PANTHER" id="PTHR24064">
    <property type="entry name" value="SOLUTE CARRIER FAMILY 22 MEMBER"/>
    <property type="match status" value="1"/>
</dbReference>
<evidence type="ECO:0000256" key="2">
    <source>
        <dbReference type="ARBA" id="ARBA00022692"/>
    </source>
</evidence>
<protein>
    <recommendedName>
        <fullName evidence="5">Major facilitator superfamily (MFS) profile domain-containing protein</fullName>
    </recommendedName>
</protein>
<dbReference type="Proteomes" id="UP000708208">
    <property type="component" value="Unassembled WGS sequence"/>
</dbReference>
<dbReference type="GO" id="GO:0016020">
    <property type="term" value="C:membrane"/>
    <property type="evidence" value="ECO:0007669"/>
    <property type="project" value="UniProtKB-SubCell"/>
</dbReference>
<dbReference type="InterPro" id="IPR020846">
    <property type="entry name" value="MFS_dom"/>
</dbReference>
<sequence length="102" mass="11004">CTLVLDPAEPIVSIVQEWELICDRAWLPDFLTSVQMMGMIIGAMTGSQFADAFGRKTAFYANITIFGSFGLVSGISNNIYLFGASRFLAGIGLGGNNVIRSF</sequence>
<dbReference type="PROSITE" id="PS50850">
    <property type="entry name" value="MFS"/>
    <property type="match status" value="1"/>
</dbReference>
<reference evidence="6" key="1">
    <citation type="submission" date="2021-06" db="EMBL/GenBank/DDBJ databases">
        <authorList>
            <person name="Hodson N. C."/>
            <person name="Mongue J. A."/>
            <person name="Jaron S. K."/>
        </authorList>
    </citation>
    <scope>NUCLEOTIDE SEQUENCE</scope>
</reference>
<evidence type="ECO:0000256" key="3">
    <source>
        <dbReference type="ARBA" id="ARBA00022989"/>
    </source>
</evidence>
<gene>
    <name evidence="6" type="ORF">AFUS01_LOCUS34800</name>
</gene>
<dbReference type="InterPro" id="IPR005829">
    <property type="entry name" value="Sugar_transporter_CS"/>
</dbReference>
<evidence type="ECO:0000259" key="5">
    <source>
        <dbReference type="PROSITE" id="PS50850"/>
    </source>
</evidence>
<organism evidence="6 7">
    <name type="scientific">Allacma fusca</name>
    <dbReference type="NCBI Taxonomy" id="39272"/>
    <lineage>
        <taxon>Eukaryota</taxon>
        <taxon>Metazoa</taxon>
        <taxon>Ecdysozoa</taxon>
        <taxon>Arthropoda</taxon>
        <taxon>Hexapoda</taxon>
        <taxon>Collembola</taxon>
        <taxon>Symphypleona</taxon>
        <taxon>Sminthuridae</taxon>
        <taxon>Allacma</taxon>
    </lineage>
</organism>
<proteinExistence type="predicted"/>
<dbReference type="EMBL" id="CAJVCH010533542">
    <property type="protein sequence ID" value="CAG7824654.1"/>
    <property type="molecule type" value="Genomic_DNA"/>
</dbReference>
<keyword evidence="2" id="KW-0812">Transmembrane</keyword>
<dbReference type="Pfam" id="PF00083">
    <property type="entry name" value="Sugar_tr"/>
    <property type="match status" value="1"/>
</dbReference>
<name>A0A8J2PJF0_9HEXA</name>
<comment type="caution">
    <text evidence="6">The sequence shown here is derived from an EMBL/GenBank/DDBJ whole genome shotgun (WGS) entry which is preliminary data.</text>
</comment>
<evidence type="ECO:0000256" key="1">
    <source>
        <dbReference type="ARBA" id="ARBA00004141"/>
    </source>
</evidence>
<feature type="non-terminal residue" evidence="6">
    <location>
        <position position="1"/>
    </location>
</feature>
<evidence type="ECO:0000313" key="6">
    <source>
        <dbReference type="EMBL" id="CAG7824654.1"/>
    </source>
</evidence>
<dbReference type="InterPro" id="IPR005828">
    <property type="entry name" value="MFS_sugar_transport-like"/>
</dbReference>
<keyword evidence="3" id="KW-1133">Transmembrane helix</keyword>
<evidence type="ECO:0000313" key="7">
    <source>
        <dbReference type="Proteomes" id="UP000708208"/>
    </source>
</evidence>
<accession>A0A8J2PJF0</accession>
<dbReference type="PROSITE" id="PS00216">
    <property type="entry name" value="SUGAR_TRANSPORT_1"/>
    <property type="match status" value="1"/>
</dbReference>
<dbReference type="GO" id="GO:0022857">
    <property type="term" value="F:transmembrane transporter activity"/>
    <property type="evidence" value="ECO:0007669"/>
    <property type="project" value="InterPro"/>
</dbReference>
<dbReference type="AlphaFoldDB" id="A0A8J2PJF0"/>
<keyword evidence="7" id="KW-1185">Reference proteome</keyword>
<comment type="subcellular location">
    <subcellularLocation>
        <location evidence="1">Membrane</location>
        <topology evidence="1">Multi-pass membrane protein</topology>
    </subcellularLocation>
</comment>
<feature type="domain" description="Major facilitator superfamily (MFS) profile" evidence="5">
    <location>
        <begin position="1"/>
        <end position="102"/>
    </location>
</feature>
<evidence type="ECO:0000256" key="4">
    <source>
        <dbReference type="ARBA" id="ARBA00023136"/>
    </source>
</evidence>